<comment type="caution">
    <text evidence="2">The sequence shown here is derived from an EMBL/GenBank/DDBJ whole genome shotgun (WGS) entry which is preliminary data.</text>
</comment>
<name>A0A7C1FVY7_9CHLR</name>
<reference evidence="2" key="1">
    <citation type="journal article" date="2020" name="mSystems">
        <title>Genome- and Community-Level Interaction Insights into Carbon Utilization and Element Cycling Functions of Hydrothermarchaeota in Hydrothermal Sediment.</title>
        <authorList>
            <person name="Zhou Z."/>
            <person name="Liu Y."/>
            <person name="Xu W."/>
            <person name="Pan J."/>
            <person name="Luo Z.H."/>
            <person name="Li M."/>
        </authorList>
    </citation>
    <scope>NUCLEOTIDE SEQUENCE [LARGE SCALE GENOMIC DNA]</scope>
    <source>
        <strain evidence="2">SpSt-289</strain>
    </source>
</reference>
<dbReference type="EMBL" id="DSMG01000160">
    <property type="protein sequence ID" value="HDX32831.1"/>
    <property type="molecule type" value="Genomic_DNA"/>
</dbReference>
<sequence>MDTKNSLGKFLKLSLIPALIVVIVAIVAIVYVFRDMGNRNLSDAVPTSLSVEAPNSSPLIPSSSNTANDVPMFPTPPVFQISPIPTPIVSENTGGLSGRIIITKAGGNVPLAGLMIGLAEVLLDEKGHPKASGYEPSNAPRTVTDDDGRFVFNHLEPGMYTIILDSAVTYYQLNDEKTGDTIVVKIHPGEIVDLGELRYSSLPIPGFQ</sequence>
<keyword evidence="1" id="KW-0472">Membrane</keyword>
<keyword evidence="1" id="KW-1133">Transmembrane helix</keyword>
<organism evidence="2">
    <name type="scientific">Caldilinea aerophila</name>
    <dbReference type="NCBI Taxonomy" id="133453"/>
    <lineage>
        <taxon>Bacteria</taxon>
        <taxon>Bacillati</taxon>
        <taxon>Chloroflexota</taxon>
        <taxon>Caldilineae</taxon>
        <taxon>Caldilineales</taxon>
        <taxon>Caldilineaceae</taxon>
        <taxon>Caldilinea</taxon>
    </lineage>
</organism>
<feature type="transmembrane region" description="Helical" evidence="1">
    <location>
        <begin position="15"/>
        <end position="33"/>
    </location>
</feature>
<keyword evidence="1" id="KW-0812">Transmembrane</keyword>
<dbReference type="Gene3D" id="2.60.40.10">
    <property type="entry name" value="Immunoglobulins"/>
    <property type="match status" value="1"/>
</dbReference>
<dbReference type="InterPro" id="IPR013783">
    <property type="entry name" value="Ig-like_fold"/>
</dbReference>
<dbReference type="SUPFAM" id="SSF117074">
    <property type="entry name" value="Hypothetical protein PA1324"/>
    <property type="match status" value="1"/>
</dbReference>
<gene>
    <name evidence="2" type="ORF">ENQ20_15290</name>
</gene>
<evidence type="ECO:0000256" key="1">
    <source>
        <dbReference type="SAM" id="Phobius"/>
    </source>
</evidence>
<proteinExistence type="predicted"/>
<evidence type="ECO:0000313" key="2">
    <source>
        <dbReference type="EMBL" id="HDX32831.1"/>
    </source>
</evidence>
<evidence type="ECO:0008006" key="3">
    <source>
        <dbReference type="Google" id="ProtNLM"/>
    </source>
</evidence>
<protein>
    <recommendedName>
        <fullName evidence="3">Carboxypeptidase regulatory-like domain-containing protein</fullName>
    </recommendedName>
</protein>
<dbReference type="AlphaFoldDB" id="A0A7C1FVY7"/>
<accession>A0A7C1FVY7</accession>